<evidence type="ECO:0000256" key="2">
    <source>
        <dbReference type="SAM" id="Phobius"/>
    </source>
</evidence>
<dbReference type="Pfam" id="PF13400">
    <property type="entry name" value="Tad"/>
    <property type="match status" value="1"/>
</dbReference>
<dbReference type="EMBL" id="SGWY01000001">
    <property type="protein sequence ID" value="RZS68637.1"/>
    <property type="molecule type" value="Genomic_DNA"/>
</dbReference>
<feature type="transmembrane region" description="Helical" evidence="2">
    <location>
        <begin position="12"/>
        <end position="33"/>
    </location>
</feature>
<dbReference type="RefSeq" id="WP_130351925.1">
    <property type="nucleotide sequence ID" value="NZ_SGWY01000001.1"/>
</dbReference>
<keyword evidence="5" id="KW-1185">Reference proteome</keyword>
<name>A0A4Q7ML27_9MICO</name>
<dbReference type="InterPro" id="IPR028087">
    <property type="entry name" value="Tad_N"/>
</dbReference>
<keyword evidence="2" id="KW-1133">Transmembrane helix</keyword>
<accession>A0A4Q7ML27</accession>
<keyword evidence="2" id="KW-0812">Transmembrane</keyword>
<gene>
    <name evidence="4" type="ORF">EV187_1071</name>
</gene>
<organism evidence="4 5">
    <name type="scientific">Agromyces ramosus</name>
    <dbReference type="NCBI Taxonomy" id="33879"/>
    <lineage>
        <taxon>Bacteria</taxon>
        <taxon>Bacillati</taxon>
        <taxon>Actinomycetota</taxon>
        <taxon>Actinomycetes</taxon>
        <taxon>Micrococcales</taxon>
        <taxon>Microbacteriaceae</taxon>
        <taxon>Agromyces</taxon>
    </lineage>
</organism>
<proteinExistence type="predicted"/>
<evidence type="ECO:0000313" key="4">
    <source>
        <dbReference type="EMBL" id="RZS68637.1"/>
    </source>
</evidence>
<feature type="compositionally biased region" description="Gly residues" evidence="1">
    <location>
        <begin position="180"/>
        <end position="197"/>
    </location>
</feature>
<sequence length="354" mass="35504">MRRLGTLEDERGASAVLVAILLSALIGFTALAVDVGTLYAERAQLQNGADAAALAVAKACAADAASCSSSGQAVRASAFSGGSMNDGNAVTAVDSPVMPTPTTSGKVTVHTETPDLAHPFAAAIGFDATDVPAQATAEWGYVGGGEFIPLAIAECEIERGIADAGSIGTPFKLLTDATPSGGGGGGAGGGGAGGGGAPSTPDPCDDADYPGGFSWLTDDNCRITLNPDNIVPGENGNNTGGTGCGTSFLNDLLDETVLVALYDEVTGLSGTGSHGEYTISKFAAFHITGYSAVMPSGGATTEYIGSPYDASPYKFTGSERGLQGYFIEYVSVAEALLLTSVGSPSDPMFVRLID</sequence>
<reference evidence="4 5" key="1">
    <citation type="submission" date="2019-02" db="EMBL/GenBank/DDBJ databases">
        <title>Genomic Encyclopedia of Type Strains, Phase IV (KMG-IV): sequencing the most valuable type-strain genomes for metagenomic binning, comparative biology and taxonomic classification.</title>
        <authorList>
            <person name="Goeker M."/>
        </authorList>
    </citation>
    <scope>NUCLEOTIDE SEQUENCE [LARGE SCALE GENOMIC DNA]</scope>
    <source>
        <strain evidence="4 5">DSM 43045</strain>
    </source>
</reference>
<keyword evidence="2" id="KW-0472">Membrane</keyword>
<evidence type="ECO:0000313" key="5">
    <source>
        <dbReference type="Proteomes" id="UP000293289"/>
    </source>
</evidence>
<feature type="domain" description="Putative Flp pilus-assembly TadG-like N-terminal" evidence="3">
    <location>
        <begin position="12"/>
        <end position="58"/>
    </location>
</feature>
<protein>
    <submittedName>
        <fullName evidence="4">Flp pilus assembly protein TadG</fullName>
    </submittedName>
</protein>
<evidence type="ECO:0000259" key="3">
    <source>
        <dbReference type="Pfam" id="PF13400"/>
    </source>
</evidence>
<dbReference type="Proteomes" id="UP000293289">
    <property type="component" value="Unassembled WGS sequence"/>
</dbReference>
<evidence type="ECO:0000256" key="1">
    <source>
        <dbReference type="SAM" id="MobiDB-lite"/>
    </source>
</evidence>
<dbReference type="OrthoDB" id="5187898at2"/>
<dbReference type="AlphaFoldDB" id="A0A4Q7ML27"/>
<comment type="caution">
    <text evidence="4">The sequence shown here is derived from an EMBL/GenBank/DDBJ whole genome shotgun (WGS) entry which is preliminary data.</text>
</comment>
<feature type="region of interest" description="Disordered" evidence="1">
    <location>
        <begin position="175"/>
        <end position="203"/>
    </location>
</feature>